<gene>
    <name evidence="1" type="ORF">LCGC14_2957530</name>
</gene>
<feature type="non-terminal residue" evidence="1">
    <location>
        <position position="1"/>
    </location>
</feature>
<name>A0A0F8Y0K8_9ZZZZ</name>
<protein>
    <submittedName>
        <fullName evidence="1">Uncharacterized protein</fullName>
    </submittedName>
</protein>
<evidence type="ECO:0000313" key="1">
    <source>
        <dbReference type="EMBL" id="KKK67095.1"/>
    </source>
</evidence>
<accession>A0A0F8Y0K8</accession>
<reference evidence="1" key="1">
    <citation type="journal article" date="2015" name="Nature">
        <title>Complex archaea that bridge the gap between prokaryotes and eukaryotes.</title>
        <authorList>
            <person name="Spang A."/>
            <person name="Saw J.H."/>
            <person name="Jorgensen S.L."/>
            <person name="Zaremba-Niedzwiedzka K."/>
            <person name="Martijn J."/>
            <person name="Lind A.E."/>
            <person name="van Eijk R."/>
            <person name="Schleper C."/>
            <person name="Guy L."/>
            <person name="Ettema T.J."/>
        </authorList>
    </citation>
    <scope>NUCLEOTIDE SEQUENCE</scope>
</reference>
<proteinExistence type="predicted"/>
<dbReference type="EMBL" id="LAZR01059774">
    <property type="protein sequence ID" value="KKK67095.1"/>
    <property type="molecule type" value="Genomic_DNA"/>
</dbReference>
<comment type="caution">
    <text evidence="1">The sequence shown here is derived from an EMBL/GenBank/DDBJ whole genome shotgun (WGS) entry which is preliminary data.</text>
</comment>
<dbReference type="AlphaFoldDB" id="A0A0F8Y0K8"/>
<organism evidence="1">
    <name type="scientific">marine sediment metagenome</name>
    <dbReference type="NCBI Taxonomy" id="412755"/>
    <lineage>
        <taxon>unclassified sequences</taxon>
        <taxon>metagenomes</taxon>
        <taxon>ecological metagenomes</taxon>
    </lineage>
</organism>
<sequence length="38" mass="4441">VSVNLVIAAFHYGKLTQKVKELCRRVLRLEDREKNKGE</sequence>